<proteinExistence type="inferred from homology"/>
<evidence type="ECO:0000256" key="4">
    <source>
        <dbReference type="ARBA" id="ARBA00023163"/>
    </source>
</evidence>
<dbReference type="SMART" id="SM00862">
    <property type="entry name" value="Trans_reg_C"/>
    <property type="match status" value="1"/>
</dbReference>
<evidence type="ECO:0000259" key="7">
    <source>
        <dbReference type="PROSITE" id="PS51755"/>
    </source>
</evidence>
<accession>A0ABT4UCB0</accession>
<dbReference type="InterPro" id="IPR036388">
    <property type="entry name" value="WH-like_DNA-bd_sf"/>
</dbReference>
<dbReference type="SUPFAM" id="SSF48452">
    <property type="entry name" value="TPR-like"/>
    <property type="match status" value="1"/>
</dbReference>
<evidence type="ECO:0000256" key="2">
    <source>
        <dbReference type="ARBA" id="ARBA00023015"/>
    </source>
</evidence>
<feature type="region of interest" description="Disordered" evidence="6">
    <location>
        <begin position="265"/>
        <end position="298"/>
    </location>
</feature>
<dbReference type="CDD" id="cd15831">
    <property type="entry name" value="BTAD"/>
    <property type="match status" value="1"/>
</dbReference>
<organism evidence="8 9">
    <name type="scientific">Nocardiopsis endophytica</name>
    <dbReference type="NCBI Taxonomy" id="3018445"/>
    <lineage>
        <taxon>Bacteria</taxon>
        <taxon>Bacillati</taxon>
        <taxon>Actinomycetota</taxon>
        <taxon>Actinomycetes</taxon>
        <taxon>Streptosporangiales</taxon>
        <taxon>Nocardiopsidaceae</taxon>
        <taxon>Nocardiopsis</taxon>
    </lineage>
</organism>
<evidence type="ECO:0000313" key="8">
    <source>
        <dbReference type="EMBL" id="MDA2814615.1"/>
    </source>
</evidence>
<keyword evidence="3 5" id="KW-0238">DNA-binding</keyword>
<protein>
    <submittedName>
        <fullName evidence="8">AfsR/SARP family transcriptional regulator</fullName>
    </submittedName>
</protein>
<keyword evidence="4" id="KW-0804">Transcription</keyword>
<name>A0ABT4UCB0_9ACTN</name>
<dbReference type="InterPro" id="IPR016032">
    <property type="entry name" value="Sig_transdc_resp-reg_C-effctor"/>
</dbReference>
<dbReference type="Proteomes" id="UP001527866">
    <property type="component" value="Unassembled WGS sequence"/>
</dbReference>
<sequence length="551" mass="59089">MAEAADPAEEQVAHYEFGVLGPLSLTYGDSPVELRGTKRRALLALLLLRCGRTVPVSGIVAALWGPDADPEARKGSLQVHVARLRAALGGESGGRILVTGGDGGYRMELPPDRLDLLRMRALRSGADRAEQAGDALRAYEMLRDALGLWRGPVLEDVVSAVIHEGDARHLEDELLQAAERWGALALRLGRHSALHQAFNRLVSRFPEREELVRQHMVALFRSGRQGDALAVFGRTRRALVERLGLDPGRGLQATFEGILHGTLAEEGDDASSVPRQRAAPAEPPRPHGAPPPRRGYPVPFQLPAPHPFFVGRTEELARLDRLLRDRRGAARVLVSGPHGAGCTALVLKWAARAGGFPDGRLYADLRGGEDDGPGPGEIAARFLRALGVPEPYPEALEERAPLLRSALASRRVLMVLDNARSAEQVRPLLPGSSPSAAVVTSRFWLADLMVRDGVQAVGVGELSQEEAELLLRTRIGAERAGADPDGLRRLAAVTGRLPLPLSMAAAWLSTHPGAAPAELAARVEARDEDAPAVRMAAALGGDPRFLIGGRE</sequence>
<dbReference type="Gene3D" id="3.40.50.300">
    <property type="entry name" value="P-loop containing nucleotide triphosphate hydrolases"/>
    <property type="match status" value="1"/>
</dbReference>
<dbReference type="InterPro" id="IPR051677">
    <property type="entry name" value="AfsR-DnrI-RedD_regulator"/>
</dbReference>
<dbReference type="InterPro" id="IPR027417">
    <property type="entry name" value="P-loop_NTPase"/>
</dbReference>
<comment type="similarity">
    <text evidence="1">Belongs to the AfsR/DnrI/RedD regulatory family.</text>
</comment>
<evidence type="ECO:0000256" key="5">
    <source>
        <dbReference type="PROSITE-ProRule" id="PRU01091"/>
    </source>
</evidence>
<gene>
    <name evidence="8" type="ORF">O4J56_28485</name>
</gene>
<comment type="caution">
    <text evidence="8">The sequence shown here is derived from an EMBL/GenBank/DDBJ whole genome shotgun (WGS) entry which is preliminary data.</text>
</comment>
<keyword evidence="2" id="KW-0805">Transcription regulation</keyword>
<dbReference type="RefSeq" id="WP_270690081.1">
    <property type="nucleotide sequence ID" value="NZ_JAQFWQ010000131.1"/>
</dbReference>
<evidence type="ECO:0000256" key="1">
    <source>
        <dbReference type="ARBA" id="ARBA00005820"/>
    </source>
</evidence>
<dbReference type="InterPro" id="IPR011990">
    <property type="entry name" value="TPR-like_helical_dom_sf"/>
</dbReference>
<dbReference type="EMBL" id="JAQFWQ010000131">
    <property type="protein sequence ID" value="MDA2814615.1"/>
    <property type="molecule type" value="Genomic_DNA"/>
</dbReference>
<dbReference type="PROSITE" id="PS51755">
    <property type="entry name" value="OMPR_PHOB"/>
    <property type="match status" value="1"/>
</dbReference>
<reference evidence="8 9" key="1">
    <citation type="submission" date="2023-01" db="EMBL/GenBank/DDBJ databases">
        <title>Draft genome sequence of Nocardiopsis sp. RSe5-2 isolated from halophytes.</title>
        <authorList>
            <person name="Duangmal K."/>
            <person name="Chantavorakit T."/>
        </authorList>
    </citation>
    <scope>NUCLEOTIDE SEQUENCE [LARGE SCALE GENOMIC DNA]</scope>
    <source>
        <strain evidence="8 9">RSe5-2</strain>
    </source>
</reference>
<evidence type="ECO:0000256" key="3">
    <source>
        <dbReference type="ARBA" id="ARBA00023125"/>
    </source>
</evidence>
<dbReference type="Pfam" id="PF03704">
    <property type="entry name" value="BTAD"/>
    <property type="match status" value="1"/>
</dbReference>
<dbReference type="PANTHER" id="PTHR35807">
    <property type="entry name" value="TRANSCRIPTIONAL REGULATOR REDD-RELATED"/>
    <property type="match status" value="1"/>
</dbReference>
<dbReference type="SMART" id="SM01043">
    <property type="entry name" value="BTAD"/>
    <property type="match status" value="1"/>
</dbReference>
<dbReference type="InterPro" id="IPR001867">
    <property type="entry name" value="OmpR/PhoB-type_DNA-bd"/>
</dbReference>
<dbReference type="SUPFAM" id="SSF46894">
    <property type="entry name" value="C-terminal effector domain of the bipartite response regulators"/>
    <property type="match status" value="1"/>
</dbReference>
<dbReference type="SUPFAM" id="SSF52540">
    <property type="entry name" value="P-loop containing nucleoside triphosphate hydrolases"/>
    <property type="match status" value="1"/>
</dbReference>
<feature type="compositionally biased region" description="Pro residues" evidence="6">
    <location>
        <begin position="281"/>
        <end position="298"/>
    </location>
</feature>
<dbReference type="InterPro" id="IPR005158">
    <property type="entry name" value="BTAD"/>
</dbReference>
<feature type="domain" description="OmpR/PhoB-type" evidence="7">
    <location>
        <begin position="7"/>
        <end position="109"/>
    </location>
</feature>
<dbReference type="Pfam" id="PF00486">
    <property type="entry name" value="Trans_reg_C"/>
    <property type="match status" value="1"/>
</dbReference>
<evidence type="ECO:0000313" key="9">
    <source>
        <dbReference type="Proteomes" id="UP001527866"/>
    </source>
</evidence>
<dbReference type="PANTHER" id="PTHR35807:SF1">
    <property type="entry name" value="TRANSCRIPTIONAL REGULATOR REDD"/>
    <property type="match status" value="1"/>
</dbReference>
<dbReference type="Gene3D" id="1.25.40.10">
    <property type="entry name" value="Tetratricopeptide repeat domain"/>
    <property type="match status" value="1"/>
</dbReference>
<keyword evidence="9" id="KW-1185">Reference proteome</keyword>
<evidence type="ECO:0000256" key="6">
    <source>
        <dbReference type="SAM" id="MobiDB-lite"/>
    </source>
</evidence>
<feature type="DNA-binding region" description="OmpR/PhoB-type" evidence="5">
    <location>
        <begin position="7"/>
        <end position="109"/>
    </location>
</feature>
<dbReference type="Gene3D" id="1.10.10.10">
    <property type="entry name" value="Winged helix-like DNA-binding domain superfamily/Winged helix DNA-binding domain"/>
    <property type="match status" value="1"/>
</dbReference>